<keyword evidence="3" id="KW-1185">Reference proteome</keyword>
<organism evidence="2 3">
    <name type="scientific">Elysia crispata</name>
    <name type="common">lettuce slug</name>
    <dbReference type="NCBI Taxonomy" id="231223"/>
    <lineage>
        <taxon>Eukaryota</taxon>
        <taxon>Metazoa</taxon>
        <taxon>Spiralia</taxon>
        <taxon>Lophotrochozoa</taxon>
        <taxon>Mollusca</taxon>
        <taxon>Gastropoda</taxon>
        <taxon>Heterobranchia</taxon>
        <taxon>Euthyneura</taxon>
        <taxon>Panpulmonata</taxon>
        <taxon>Sacoglossa</taxon>
        <taxon>Placobranchoidea</taxon>
        <taxon>Plakobranchidae</taxon>
        <taxon>Elysia</taxon>
    </lineage>
</organism>
<evidence type="ECO:0000313" key="2">
    <source>
        <dbReference type="EMBL" id="KAK3802533.1"/>
    </source>
</evidence>
<reference evidence="2" key="1">
    <citation type="journal article" date="2023" name="G3 (Bethesda)">
        <title>A reference genome for the long-term kleptoplast-retaining sea slug Elysia crispata morphotype clarki.</title>
        <authorList>
            <person name="Eastman K.E."/>
            <person name="Pendleton A.L."/>
            <person name="Shaikh M.A."/>
            <person name="Suttiyut T."/>
            <person name="Ogas R."/>
            <person name="Tomko P."/>
            <person name="Gavelis G."/>
            <person name="Widhalm J.R."/>
            <person name="Wisecaver J.H."/>
        </authorList>
    </citation>
    <scope>NUCLEOTIDE SEQUENCE</scope>
    <source>
        <strain evidence="2">ECLA1</strain>
    </source>
</reference>
<dbReference type="Proteomes" id="UP001283361">
    <property type="component" value="Unassembled WGS sequence"/>
</dbReference>
<dbReference type="EMBL" id="JAWDGP010000228">
    <property type="protein sequence ID" value="KAK3802533.1"/>
    <property type="molecule type" value="Genomic_DNA"/>
</dbReference>
<feature type="region of interest" description="Disordered" evidence="1">
    <location>
        <begin position="36"/>
        <end position="68"/>
    </location>
</feature>
<gene>
    <name evidence="2" type="ORF">RRG08_033192</name>
</gene>
<name>A0AAE1BAI8_9GAST</name>
<accession>A0AAE1BAI8</accession>
<proteinExistence type="predicted"/>
<sequence length="68" mass="7041">MAFRSLQNSLSLRGSIFTGGSDRMMAAGLPSDHMLPTFLQTADSDSSDSMKAAGVPSGPHATNVPTKS</sequence>
<dbReference type="AlphaFoldDB" id="A0AAE1BAI8"/>
<evidence type="ECO:0000256" key="1">
    <source>
        <dbReference type="SAM" id="MobiDB-lite"/>
    </source>
</evidence>
<evidence type="ECO:0000313" key="3">
    <source>
        <dbReference type="Proteomes" id="UP001283361"/>
    </source>
</evidence>
<protein>
    <submittedName>
        <fullName evidence="2">Uncharacterized protein</fullName>
    </submittedName>
</protein>
<comment type="caution">
    <text evidence="2">The sequence shown here is derived from an EMBL/GenBank/DDBJ whole genome shotgun (WGS) entry which is preliminary data.</text>
</comment>